<gene>
    <name evidence="3" type="ORF">GGQ99_004342</name>
</gene>
<protein>
    <submittedName>
        <fullName evidence="3">Uncharacterized protein</fullName>
    </submittedName>
</protein>
<evidence type="ECO:0000313" key="4">
    <source>
        <dbReference type="Proteomes" id="UP000539538"/>
    </source>
</evidence>
<evidence type="ECO:0000313" key="3">
    <source>
        <dbReference type="EMBL" id="MBB4652566.1"/>
    </source>
</evidence>
<dbReference type="EMBL" id="JACHOT010000007">
    <property type="protein sequence ID" value="MBB4652566.1"/>
    <property type="molecule type" value="Genomic_DNA"/>
</dbReference>
<feature type="region of interest" description="Disordered" evidence="1">
    <location>
        <begin position="60"/>
        <end position="98"/>
    </location>
</feature>
<keyword evidence="4" id="KW-1185">Reference proteome</keyword>
<feature type="region of interest" description="Disordered" evidence="1">
    <location>
        <begin position="1"/>
        <end position="23"/>
    </location>
</feature>
<proteinExistence type="predicted"/>
<accession>A0ABR6L7I1</accession>
<name>A0ABR6L7I1_9HYPH</name>
<dbReference type="Proteomes" id="UP000539538">
    <property type="component" value="Unassembled WGS sequence"/>
</dbReference>
<comment type="caution">
    <text evidence="3">The sequence shown here is derived from an EMBL/GenBank/DDBJ whole genome shotgun (WGS) entry which is preliminary data.</text>
</comment>
<feature type="compositionally biased region" description="Polar residues" evidence="1">
    <location>
        <begin position="67"/>
        <end position="82"/>
    </location>
</feature>
<keyword evidence="2" id="KW-0812">Transmembrane</keyword>
<reference evidence="3 4" key="1">
    <citation type="submission" date="2020-08" db="EMBL/GenBank/DDBJ databases">
        <title>Genomic Encyclopedia of Type Strains, Phase IV (KMG-IV): sequencing the most valuable type-strain genomes for metagenomic binning, comparative biology and taxonomic classification.</title>
        <authorList>
            <person name="Goeker M."/>
        </authorList>
    </citation>
    <scope>NUCLEOTIDE SEQUENCE [LARGE SCALE GENOMIC DNA]</scope>
    <source>
        <strain evidence="3 4">DSM 7050</strain>
    </source>
</reference>
<sequence>MLRFEPHRKRLAQQGSRLPAETRQLTTSAAHYLQHGKESEMRLLLFIIFAAGVLAATGVGPAPVSPAQAQECSGENCPQPSGQGSGRDCESKKENTVS</sequence>
<feature type="compositionally biased region" description="Basic residues" evidence="1">
    <location>
        <begin position="1"/>
        <end position="11"/>
    </location>
</feature>
<keyword evidence="2" id="KW-0472">Membrane</keyword>
<feature type="compositionally biased region" description="Basic and acidic residues" evidence="1">
    <location>
        <begin position="87"/>
        <end position="98"/>
    </location>
</feature>
<dbReference type="RefSeq" id="WP_183264105.1">
    <property type="nucleotide sequence ID" value="NZ_BAAAVZ010000006.1"/>
</dbReference>
<evidence type="ECO:0000256" key="2">
    <source>
        <dbReference type="SAM" id="Phobius"/>
    </source>
</evidence>
<organism evidence="3 4">
    <name type="scientific">Aminobacter niigataensis</name>
    <dbReference type="NCBI Taxonomy" id="83265"/>
    <lineage>
        <taxon>Bacteria</taxon>
        <taxon>Pseudomonadati</taxon>
        <taxon>Pseudomonadota</taxon>
        <taxon>Alphaproteobacteria</taxon>
        <taxon>Hyphomicrobiales</taxon>
        <taxon>Phyllobacteriaceae</taxon>
        <taxon>Aminobacter</taxon>
    </lineage>
</organism>
<keyword evidence="2" id="KW-1133">Transmembrane helix</keyword>
<evidence type="ECO:0000256" key="1">
    <source>
        <dbReference type="SAM" id="MobiDB-lite"/>
    </source>
</evidence>
<feature type="transmembrane region" description="Helical" evidence="2">
    <location>
        <begin position="43"/>
        <end position="64"/>
    </location>
</feature>